<evidence type="ECO:0000313" key="12">
    <source>
        <dbReference type="Proteomes" id="UP000306985"/>
    </source>
</evidence>
<dbReference type="OrthoDB" id="144293at2"/>
<keyword evidence="3" id="KW-0808">Transferase</keyword>
<dbReference type="Pfam" id="PF02518">
    <property type="entry name" value="HATPase_c"/>
    <property type="match status" value="1"/>
</dbReference>
<keyword evidence="8" id="KW-0472">Membrane</keyword>
<dbReference type="PANTHER" id="PTHR24421:SF37">
    <property type="entry name" value="SENSOR HISTIDINE KINASE NARS"/>
    <property type="match status" value="1"/>
</dbReference>
<dbReference type="PANTHER" id="PTHR24421">
    <property type="entry name" value="NITRATE/NITRITE SENSOR PROTEIN NARX-RELATED"/>
    <property type="match status" value="1"/>
</dbReference>
<accession>A0A4U6QMT0</accession>
<gene>
    <name evidence="11" type="ORF">FDO65_10875</name>
</gene>
<dbReference type="Gene3D" id="3.30.450.40">
    <property type="match status" value="1"/>
</dbReference>
<comment type="subcellular location">
    <subcellularLocation>
        <location evidence="1">Cell membrane</location>
        <topology evidence="1">Multi-pass membrane protein</topology>
    </subcellularLocation>
</comment>
<evidence type="ECO:0000256" key="6">
    <source>
        <dbReference type="ARBA" id="ARBA00022989"/>
    </source>
</evidence>
<dbReference type="RefSeq" id="WP_137449302.1">
    <property type="nucleotide sequence ID" value="NZ_SZZH01000001.1"/>
</dbReference>
<evidence type="ECO:0000256" key="5">
    <source>
        <dbReference type="ARBA" id="ARBA00022777"/>
    </source>
</evidence>
<dbReference type="AlphaFoldDB" id="A0A4U6QMT0"/>
<dbReference type="InterPro" id="IPR036890">
    <property type="entry name" value="HATPase_C_sf"/>
</dbReference>
<evidence type="ECO:0000256" key="8">
    <source>
        <dbReference type="ARBA" id="ARBA00023136"/>
    </source>
</evidence>
<dbReference type="CDD" id="cd16917">
    <property type="entry name" value="HATPase_UhpB-NarQ-NarX-like"/>
    <property type="match status" value="1"/>
</dbReference>
<reference evidence="11 12" key="1">
    <citation type="submission" date="2019-05" db="EMBL/GenBank/DDBJ databases">
        <title>Nakamurella sp. N5BH11, whole genome shotgun sequence.</title>
        <authorList>
            <person name="Tuo L."/>
        </authorList>
    </citation>
    <scope>NUCLEOTIDE SEQUENCE [LARGE SCALE GENOMIC DNA]</scope>
    <source>
        <strain evidence="11 12">N5BH11</strain>
    </source>
</reference>
<dbReference type="SUPFAM" id="SSF55781">
    <property type="entry name" value="GAF domain-like"/>
    <property type="match status" value="1"/>
</dbReference>
<dbReference type="InterPro" id="IPR011712">
    <property type="entry name" value="Sig_transdc_His_kin_sub3_dim/P"/>
</dbReference>
<keyword evidence="2" id="KW-1003">Cell membrane</keyword>
<keyword evidence="7" id="KW-0902">Two-component regulatory system</keyword>
<name>A0A4U6QMT0_9ACTN</name>
<dbReference type="EMBL" id="SZZH01000001">
    <property type="protein sequence ID" value="TKV61997.1"/>
    <property type="molecule type" value="Genomic_DNA"/>
</dbReference>
<dbReference type="SMART" id="SM00065">
    <property type="entry name" value="GAF"/>
    <property type="match status" value="1"/>
</dbReference>
<evidence type="ECO:0000256" key="7">
    <source>
        <dbReference type="ARBA" id="ARBA00023012"/>
    </source>
</evidence>
<evidence type="ECO:0000313" key="11">
    <source>
        <dbReference type="EMBL" id="TKV61997.1"/>
    </source>
</evidence>
<keyword evidence="12" id="KW-1185">Reference proteome</keyword>
<proteinExistence type="predicted"/>
<feature type="domain" description="GAF" evidence="10">
    <location>
        <begin position="57"/>
        <end position="188"/>
    </location>
</feature>
<dbReference type="GO" id="GO:0000155">
    <property type="term" value="F:phosphorelay sensor kinase activity"/>
    <property type="evidence" value="ECO:0007669"/>
    <property type="project" value="InterPro"/>
</dbReference>
<evidence type="ECO:0000256" key="9">
    <source>
        <dbReference type="SAM" id="Coils"/>
    </source>
</evidence>
<comment type="caution">
    <text evidence="11">The sequence shown here is derived from an EMBL/GenBank/DDBJ whole genome shotgun (WGS) entry which is preliminary data.</text>
</comment>
<dbReference type="GO" id="GO:0005886">
    <property type="term" value="C:plasma membrane"/>
    <property type="evidence" value="ECO:0007669"/>
    <property type="project" value="UniProtKB-SubCell"/>
</dbReference>
<keyword evidence="4" id="KW-0812">Transmembrane</keyword>
<evidence type="ECO:0000259" key="10">
    <source>
        <dbReference type="SMART" id="SM00065"/>
    </source>
</evidence>
<dbReference type="SUPFAM" id="SSF55874">
    <property type="entry name" value="ATPase domain of HSP90 chaperone/DNA topoisomerase II/histidine kinase"/>
    <property type="match status" value="1"/>
</dbReference>
<dbReference type="Proteomes" id="UP000306985">
    <property type="component" value="Unassembled WGS sequence"/>
</dbReference>
<organism evidence="11 12">
    <name type="scientific">Nakamurella flava</name>
    <dbReference type="NCBI Taxonomy" id="2576308"/>
    <lineage>
        <taxon>Bacteria</taxon>
        <taxon>Bacillati</taxon>
        <taxon>Actinomycetota</taxon>
        <taxon>Actinomycetes</taxon>
        <taxon>Nakamurellales</taxon>
        <taxon>Nakamurellaceae</taxon>
        <taxon>Nakamurella</taxon>
    </lineage>
</organism>
<dbReference type="NCBIfam" id="NF047786">
    <property type="entry name" value="his_kin_MadS"/>
    <property type="match status" value="1"/>
</dbReference>
<feature type="coiled-coil region" evidence="9">
    <location>
        <begin position="191"/>
        <end position="228"/>
    </location>
</feature>
<dbReference type="Pfam" id="PF07730">
    <property type="entry name" value="HisKA_3"/>
    <property type="match status" value="1"/>
</dbReference>
<sequence>MTAGQPSPERPDLALLTGIRSGKRSYYREFVRSDERMQRTVRALDSISRALVRTGEGPRALLEEVARAAGNHLSAPWVVLALCDGALLRARPRVVGVDRRGQALERPDGLPVVADEVARIRSGSVPPAGPDDALVRIPMTLEGQLVGGLVAVHDLPAAPEPGDISVLRVLANQAAVALHTSEQYQAGLALHQRAQRLYDEATEQNRNLTERTRELRATEQRLLAARQRELLDAERHRIARELHDSVSQYVLSAGMAVEMARGDAAGLGPSARALGAQLDRAKDLTQQAIQQLREAIYALHHAASGEDPASLPELLSELAGQYRPRLPVQVRVEGGPQASLGPRPDHELVRIAGEALFNVANHSGATRAVIRLRYRPDQLLLAVADDGNGDPVTLSRLLRIERNAVTDGRHRGLANMAARAEKVGGTIAFRRARIGGVRIEVRIPLPVRMEPAYPPLDPKTVEETS</sequence>
<evidence type="ECO:0000256" key="3">
    <source>
        <dbReference type="ARBA" id="ARBA00022679"/>
    </source>
</evidence>
<dbReference type="InterPro" id="IPR003594">
    <property type="entry name" value="HATPase_dom"/>
</dbReference>
<protein>
    <submittedName>
        <fullName evidence="11">GAF domain-containing protein</fullName>
    </submittedName>
</protein>
<dbReference type="Pfam" id="PF01590">
    <property type="entry name" value="GAF"/>
    <property type="match status" value="1"/>
</dbReference>
<evidence type="ECO:0000256" key="2">
    <source>
        <dbReference type="ARBA" id="ARBA00022475"/>
    </source>
</evidence>
<dbReference type="InterPro" id="IPR029016">
    <property type="entry name" value="GAF-like_dom_sf"/>
</dbReference>
<dbReference type="Gene3D" id="1.20.5.1930">
    <property type="match status" value="1"/>
</dbReference>
<keyword evidence="5" id="KW-0418">Kinase</keyword>
<dbReference type="GO" id="GO:0046983">
    <property type="term" value="F:protein dimerization activity"/>
    <property type="evidence" value="ECO:0007669"/>
    <property type="project" value="InterPro"/>
</dbReference>
<dbReference type="InterPro" id="IPR003018">
    <property type="entry name" value="GAF"/>
</dbReference>
<evidence type="ECO:0000256" key="1">
    <source>
        <dbReference type="ARBA" id="ARBA00004651"/>
    </source>
</evidence>
<dbReference type="Gene3D" id="3.30.565.10">
    <property type="entry name" value="Histidine kinase-like ATPase, C-terminal domain"/>
    <property type="match status" value="1"/>
</dbReference>
<keyword evidence="9" id="KW-0175">Coiled coil</keyword>
<evidence type="ECO:0000256" key="4">
    <source>
        <dbReference type="ARBA" id="ARBA00022692"/>
    </source>
</evidence>
<dbReference type="InterPro" id="IPR050482">
    <property type="entry name" value="Sensor_HK_TwoCompSys"/>
</dbReference>
<keyword evidence="6" id="KW-1133">Transmembrane helix</keyword>